<proteinExistence type="predicted"/>
<organism evidence="1 2">
    <name type="scientific">Trifolium medium</name>
    <dbReference type="NCBI Taxonomy" id="97028"/>
    <lineage>
        <taxon>Eukaryota</taxon>
        <taxon>Viridiplantae</taxon>
        <taxon>Streptophyta</taxon>
        <taxon>Embryophyta</taxon>
        <taxon>Tracheophyta</taxon>
        <taxon>Spermatophyta</taxon>
        <taxon>Magnoliopsida</taxon>
        <taxon>eudicotyledons</taxon>
        <taxon>Gunneridae</taxon>
        <taxon>Pentapetalae</taxon>
        <taxon>rosids</taxon>
        <taxon>fabids</taxon>
        <taxon>Fabales</taxon>
        <taxon>Fabaceae</taxon>
        <taxon>Papilionoideae</taxon>
        <taxon>50 kb inversion clade</taxon>
        <taxon>NPAAA clade</taxon>
        <taxon>Hologalegina</taxon>
        <taxon>IRL clade</taxon>
        <taxon>Trifolieae</taxon>
        <taxon>Trifolium</taxon>
    </lineage>
</organism>
<protein>
    <submittedName>
        <fullName evidence="1">Uncharacterized protein</fullName>
    </submittedName>
</protein>
<name>A0A392WCC3_9FABA</name>
<dbReference type="Proteomes" id="UP000265520">
    <property type="component" value="Unassembled WGS sequence"/>
</dbReference>
<accession>A0A392WCC3</accession>
<keyword evidence="2" id="KW-1185">Reference proteome</keyword>
<feature type="non-terminal residue" evidence="1">
    <location>
        <position position="1"/>
    </location>
</feature>
<comment type="caution">
    <text evidence="1">The sequence shown here is derived from an EMBL/GenBank/DDBJ whole genome shotgun (WGS) entry which is preliminary data.</text>
</comment>
<evidence type="ECO:0000313" key="2">
    <source>
        <dbReference type="Proteomes" id="UP000265520"/>
    </source>
</evidence>
<sequence length="45" mass="4953">QLSVRFANAPLLGVRDTVTDEDSALSGPGGWLRLSGKPMPRWTWI</sequence>
<evidence type="ECO:0000313" key="1">
    <source>
        <dbReference type="EMBL" id="MCI98274.1"/>
    </source>
</evidence>
<reference evidence="1 2" key="1">
    <citation type="journal article" date="2018" name="Front. Plant Sci.">
        <title>Red Clover (Trifolium pratense) and Zigzag Clover (T. medium) - A Picture of Genomic Similarities and Differences.</title>
        <authorList>
            <person name="Dluhosova J."/>
            <person name="Istvanek J."/>
            <person name="Nedelnik J."/>
            <person name="Repkova J."/>
        </authorList>
    </citation>
    <scope>NUCLEOTIDE SEQUENCE [LARGE SCALE GENOMIC DNA]</scope>
    <source>
        <strain evidence="2">cv. 10/8</strain>
        <tissue evidence="1">Leaf</tissue>
    </source>
</reference>
<dbReference type="AlphaFoldDB" id="A0A392WCC3"/>
<dbReference type="EMBL" id="LXQA011468975">
    <property type="protein sequence ID" value="MCI98274.1"/>
    <property type="molecule type" value="Genomic_DNA"/>
</dbReference>